<accession>A0A0G0XUV1</accession>
<feature type="transmembrane region" description="Helical" evidence="1">
    <location>
        <begin position="200"/>
        <end position="220"/>
    </location>
</feature>
<organism evidence="2 3">
    <name type="scientific">Candidatus Woesebacteria bacterium GW2011_GWA1_41_13b</name>
    <dbReference type="NCBI Taxonomy" id="1618555"/>
    <lineage>
        <taxon>Bacteria</taxon>
        <taxon>Candidatus Woeseibacteriota</taxon>
    </lineage>
</organism>
<name>A0A0G0XUV1_9BACT</name>
<comment type="caution">
    <text evidence="2">The sequence shown here is derived from an EMBL/GenBank/DDBJ whole genome shotgun (WGS) entry which is preliminary data.</text>
</comment>
<gene>
    <name evidence="2" type="ORF">UU42_C0008G0008</name>
</gene>
<feature type="transmembrane region" description="Helical" evidence="1">
    <location>
        <begin position="12"/>
        <end position="31"/>
    </location>
</feature>
<proteinExistence type="predicted"/>
<keyword evidence="1" id="KW-1133">Transmembrane helix</keyword>
<feature type="transmembrane region" description="Helical" evidence="1">
    <location>
        <begin position="95"/>
        <end position="116"/>
    </location>
</feature>
<keyword evidence="1" id="KW-0812">Transmembrane</keyword>
<dbReference type="AlphaFoldDB" id="A0A0G0XUV1"/>
<evidence type="ECO:0008006" key="4">
    <source>
        <dbReference type="Google" id="ProtNLM"/>
    </source>
</evidence>
<evidence type="ECO:0000313" key="2">
    <source>
        <dbReference type="EMBL" id="KKR91672.1"/>
    </source>
</evidence>
<dbReference type="PATRIC" id="fig|1618555.3.peg.618"/>
<dbReference type="EMBL" id="LCAO01000008">
    <property type="protein sequence ID" value="KKR91672.1"/>
    <property type="molecule type" value="Genomic_DNA"/>
</dbReference>
<sequence>MILYVCKVNRIVSLAFILLIIFLSFSAVFLIKPVSLQEAKMGYSAYSLLATGKDTNSTYFPLLFPTDNDYLSTLLIYLKTIPIAIWGLETFSSRLPLSFLFIILVIVFKKLTSVLLRNRKLTLLCLLFFLLTPISYWSIISAQGALLSLPLTITSFYLFSKKFIKLSFLMGVFSLLADFHSFPIVLVLFYLNFIDVKNRTYLKIAFFSIGTLVFLILPLTNPRFTSYLFKQSLLNYVLPKSYDYLLQERMSYGQVRKTPLIIQGVNFSRLAFNKPHYTLDNTIKFLLTTLDLDKLSSGLMAQSTVSRDNNLSDLFPKIFLWQYPLIIFGLLLAISKIKNPYRTFFFALFLPPLFFGDRYLIFTLPTIALSCALAIYTFIKVQNHKLMKLTISTVFFFLMIASTLSSLDIFLFHWDTWIPEQDLRQFQIWKTLSDKEITTQKITVTDRFGEPAFYYLYYLKVNPSDFLETSKDIKEISPGVQRINSIANLYFRSFKYYESDRKPDQIWIGLAGEFSREAGSYGQVSTVVDGEIYKKIGSVKSGDKRLGDELWFVRTVFNKL</sequence>
<dbReference type="Proteomes" id="UP000034676">
    <property type="component" value="Unassembled WGS sequence"/>
</dbReference>
<feature type="transmembrane region" description="Helical" evidence="1">
    <location>
        <begin position="391"/>
        <end position="414"/>
    </location>
</feature>
<reference evidence="2 3" key="1">
    <citation type="journal article" date="2015" name="Nature">
        <title>rRNA introns, odd ribosomes, and small enigmatic genomes across a large radiation of phyla.</title>
        <authorList>
            <person name="Brown C.T."/>
            <person name="Hug L.A."/>
            <person name="Thomas B.C."/>
            <person name="Sharon I."/>
            <person name="Castelle C.J."/>
            <person name="Singh A."/>
            <person name="Wilkins M.J."/>
            <person name="Williams K.H."/>
            <person name="Banfield J.F."/>
        </authorList>
    </citation>
    <scope>NUCLEOTIDE SEQUENCE [LARGE SCALE GENOMIC DNA]</scope>
</reference>
<evidence type="ECO:0000256" key="1">
    <source>
        <dbReference type="SAM" id="Phobius"/>
    </source>
</evidence>
<feature type="transmembrane region" description="Helical" evidence="1">
    <location>
        <begin position="166"/>
        <end position="194"/>
    </location>
</feature>
<keyword evidence="1" id="KW-0472">Membrane</keyword>
<feature type="transmembrane region" description="Helical" evidence="1">
    <location>
        <begin position="318"/>
        <end position="339"/>
    </location>
</feature>
<feature type="transmembrane region" description="Helical" evidence="1">
    <location>
        <begin position="359"/>
        <end position="379"/>
    </location>
</feature>
<evidence type="ECO:0000313" key="3">
    <source>
        <dbReference type="Proteomes" id="UP000034676"/>
    </source>
</evidence>
<protein>
    <recommendedName>
        <fullName evidence="4">Glycosyltransferase RgtA/B/C/D-like domain-containing protein</fullName>
    </recommendedName>
</protein>